<evidence type="ECO:0000313" key="2">
    <source>
        <dbReference type="Proteomes" id="UP000575241"/>
    </source>
</evidence>
<accession>A0A7W7K492</accession>
<keyword evidence="2" id="KW-1185">Reference proteome</keyword>
<comment type="caution">
    <text evidence="1">The sequence shown here is derived from an EMBL/GenBank/DDBJ whole genome shotgun (WGS) entry which is preliminary data.</text>
</comment>
<dbReference type="Proteomes" id="UP000575241">
    <property type="component" value="Unassembled WGS sequence"/>
</dbReference>
<dbReference type="EMBL" id="JACHLN010000003">
    <property type="protein sequence ID" value="MBB4840432.1"/>
    <property type="molecule type" value="Genomic_DNA"/>
</dbReference>
<protein>
    <submittedName>
        <fullName evidence="1">Uncharacterized protein</fullName>
    </submittedName>
</protein>
<dbReference type="AlphaFoldDB" id="A0A7W7K492"/>
<organism evidence="1 2">
    <name type="scientific">Sphingomonas kyeonggiensis</name>
    <dbReference type="NCBI Taxonomy" id="1268553"/>
    <lineage>
        <taxon>Bacteria</taxon>
        <taxon>Pseudomonadati</taxon>
        <taxon>Pseudomonadota</taxon>
        <taxon>Alphaproteobacteria</taxon>
        <taxon>Sphingomonadales</taxon>
        <taxon>Sphingomonadaceae</taxon>
        <taxon>Sphingomonas</taxon>
    </lineage>
</organism>
<sequence length="200" mass="20657">MNIVIGMMLLVSGTQDAPQSAPQTTPAVVTATAGGSTPIVARPIETAVAGSTATLAPNTEVTVSMNAELNSKKFKKEGHKFDLSVANNVMIGDFVVIPKGTPAFGIVTYRTGKGAFGKSAKMEFDITHIELNGNRIPLKGHFRQEGQGNTGAAVGAAVAVGVFGAFVTGKSAIVEQGREYKVFTTEPLNVQIPGGGPATR</sequence>
<gene>
    <name evidence="1" type="ORF">HNP52_003524</name>
</gene>
<proteinExistence type="predicted"/>
<evidence type="ECO:0000313" key="1">
    <source>
        <dbReference type="EMBL" id="MBB4840432.1"/>
    </source>
</evidence>
<dbReference type="RefSeq" id="WP_184168896.1">
    <property type="nucleotide sequence ID" value="NZ_JACHLN010000003.1"/>
</dbReference>
<reference evidence="1 2" key="1">
    <citation type="submission" date="2020-08" db="EMBL/GenBank/DDBJ databases">
        <title>Functional genomics of gut bacteria from endangered species of beetles.</title>
        <authorList>
            <person name="Carlos-Shanley C."/>
        </authorList>
    </citation>
    <scope>NUCLEOTIDE SEQUENCE [LARGE SCALE GENOMIC DNA]</scope>
    <source>
        <strain evidence="1 2">S00224</strain>
    </source>
</reference>
<name>A0A7W7K492_9SPHN</name>